<keyword evidence="2" id="KW-0812">Transmembrane</keyword>
<evidence type="ECO:0000313" key="5">
    <source>
        <dbReference type="Proteomes" id="UP000712713"/>
    </source>
</evidence>
<feature type="domain" description="YdbS-like PH" evidence="3">
    <location>
        <begin position="83"/>
        <end position="160"/>
    </location>
</feature>
<evidence type="ECO:0000313" key="4">
    <source>
        <dbReference type="EMBL" id="HJE52337.1"/>
    </source>
</evidence>
<comment type="caution">
    <text evidence="4">The sequence shown here is derived from an EMBL/GenBank/DDBJ whole genome shotgun (WGS) entry which is preliminary data.</text>
</comment>
<feature type="domain" description="YdbS-like PH" evidence="3">
    <location>
        <begin position="399"/>
        <end position="475"/>
    </location>
</feature>
<protein>
    <submittedName>
        <fullName evidence="4">PH domain-containing protein</fullName>
    </submittedName>
</protein>
<feature type="domain" description="YdbS-like PH" evidence="3">
    <location>
        <begin position="287"/>
        <end position="360"/>
    </location>
</feature>
<reference evidence="4" key="1">
    <citation type="journal article" date="2021" name="PeerJ">
        <title>Extensive microbial diversity within the chicken gut microbiome revealed by metagenomics and culture.</title>
        <authorList>
            <person name="Gilroy R."/>
            <person name="Ravi A."/>
            <person name="Getino M."/>
            <person name="Pursley I."/>
            <person name="Horton D.L."/>
            <person name="Alikhan N.F."/>
            <person name="Baker D."/>
            <person name="Gharbi K."/>
            <person name="Hall N."/>
            <person name="Watson M."/>
            <person name="Adriaenssens E.M."/>
            <person name="Foster-Nyarko E."/>
            <person name="Jarju S."/>
            <person name="Secka A."/>
            <person name="Antonio M."/>
            <person name="Oren A."/>
            <person name="Chaudhuri R.R."/>
            <person name="La Ragione R."/>
            <person name="Hildebrand F."/>
            <person name="Pallen M.J."/>
        </authorList>
    </citation>
    <scope>NUCLEOTIDE SEQUENCE</scope>
    <source>
        <strain evidence="4">ChiGjej3B3-7470</strain>
    </source>
</reference>
<feature type="transmembrane region" description="Helical" evidence="2">
    <location>
        <begin position="234"/>
        <end position="261"/>
    </location>
</feature>
<evidence type="ECO:0000256" key="2">
    <source>
        <dbReference type="SAM" id="Phobius"/>
    </source>
</evidence>
<dbReference type="PIRSF" id="PIRSF026631">
    <property type="entry name" value="UCP026631"/>
    <property type="match status" value="1"/>
</dbReference>
<keyword evidence="2" id="KW-0472">Membrane</keyword>
<dbReference type="EMBL" id="DYZF01000259">
    <property type="protein sequence ID" value="HJE52337.1"/>
    <property type="molecule type" value="Genomic_DNA"/>
</dbReference>
<dbReference type="InterPro" id="IPR014529">
    <property type="entry name" value="UCP026631"/>
</dbReference>
<accession>A0A921EPS8</accession>
<dbReference type="AlphaFoldDB" id="A0A921EPS8"/>
<feature type="region of interest" description="Disordered" evidence="1">
    <location>
        <begin position="203"/>
        <end position="223"/>
    </location>
</feature>
<dbReference type="Pfam" id="PF03703">
    <property type="entry name" value="bPH_2"/>
    <property type="match status" value="3"/>
</dbReference>
<dbReference type="Proteomes" id="UP000712713">
    <property type="component" value="Unassembled WGS sequence"/>
</dbReference>
<feature type="transmembrane region" description="Helical" evidence="2">
    <location>
        <begin position="267"/>
        <end position="288"/>
    </location>
</feature>
<evidence type="ECO:0000256" key="1">
    <source>
        <dbReference type="SAM" id="MobiDB-lite"/>
    </source>
</evidence>
<name>A0A921EPS8_9ACTN</name>
<gene>
    <name evidence="4" type="ORF">K8V15_10275</name>
</gene>
<feature type="transmembrane region" description="Helical" evidence="2">
    <location>
        <begin position="28"/>
        <end position="46"/>
    </location>
</feature>
<proteinExistence type="predicted"/>
<keyword evidence="2" id="KW-1133">Transmembrane helix</keyword>
<organism evidence="4 5">
    <name type="scientific">Tessaracoccus flavescens</name>
    <dbReference type="NCBI Taxonomy" id="399497"/>
    <lineage>
        <taxon>Bacteria</taxon>
        <taxon>Bacillati</taxon>
        <taxon>Actinomycetota</taxon>
        <taxon>Actinomycetes</taxon>
        <taxon>Propionibacteriales</taxon>
        <taxon>Propionibacteriaceae</taxon>
        <taxon>Tessaracoccus</taxon>
    </lineage>
</organism>
<dbReference type="InterPro" id="IPR005182">
    <property type="entry name" value="YdbS-like_PH"/>
</dbReference>
<dbReference type="PANTHER" id="PTHR34473:SF2">
    <property type="entry name" value="UPF0699 TRANSMEMBRANE PROTEIN YDBT"/>
    <property type="match status" value="1"/>
</dbReference>
<dbReference type="PANTHER" id="PTHR34473">
    <property type="entry name" value="UPF0699 TRANSMEMBRANE PROTEIN YDBS"/>
    <property type="match status" value="1"/>
</dbReference>
<feature type="transmembrane region" description="Helical" evidence="2">
    <location>
        <begin position="58"/>
        <end position="83"/>
    </location>
</feature>
<evidence type="ECO:0000259" key="3">
    <source>
        <dbReference type="Pfam" id="PF03703"/>
    </source>
</evidence>
<reference evidence="4" key="2">
    <citation type="submission" date="2021-09" db="EMBL/GenBank/DDBJ databases">
        <authorList>
            <person name="Gilroy R."/>
        </authorList>
    </citation>
    <scope>NUCLEOTIDE SEQUENCE</scope>
    <source>
        <strain evidence="4">ChiGjej3B3-7470</strain>
    </source>
</reference>
<sequence>MDDTTLPEASEVSPRDVGQKVIERPSPLTGLAHSGIVLVAAGVMFFREISESGLANIGTFGLFAGIGTAIVVVIAGITGVLAWRTTTFIADDDEFRIERRLIWASSSRIDYTKVQSVDVTQPFVARLLGLAKVQIDVGGAGGQSLAFLTKARAEALREHILARAHVAKLGPAAQQSAIQSGVPFEPGSAGNVPAGSAAPDFMPGPEQGFPGSPHLSPAPNAPEEPVHAVSIPTLLLGTFLSSTSLVFVVMAAVILAITLIFDSSPAVFGLLVGAVAWVWNQLGTNWNFRMTRRDGALRISRGLTSTTAQGLRPERIQGVVIEQDLLQRLTGLYRMQASVLGYNDPTAEDGGNKKSVILPFGSWADVETVLRAIWPDTDLRQIQPTPQPNRARWLTPINWWTHTWGVGPDVLVARHGLFENRLTVVPHRRMQSIGVTQGPLQRLLKLATVEIHTTDGPVSLKLYHVDERVAREIFDAQIIRGREARAAAA</sequence>